<dbReference type="CDD" id="cd02189">
    <property type="entry name" value="delta_zeta_tubulin-like"/>
    <property type="match status" value="1"/>
</dbReference>
<evidence type="ECO:0000256" key="3">
    <source>
        <dbReference type="ARBA" id="ARBA00022741"/>
    </source>
</evidence>
<dbReference type="KEGG" id="clec:112126097"/>
<dbReference type="InterPro" id="IPR004057">
    <property type="entry name" value="Epsilon_tubulin"/>
</dbReference>
<dbReference type="PANTHER" id="PTHR11588">
    <property type="entry name" value="TUBULIN"/>
    <property type="match status" value="1"/>
</dbReference>
<evidence type="ECO:0000256" key="5">
    <source>
        <dbReference type="RuleBase" id="RU000352"/>
    </source>
</evidence>
<evidence type="ECO:0000313" key="7">
    <source>
        <dbReference type="EnsemblMetazoa" id="XP_024082440.1"/>
    </source>
</evidence>
<proteinExistence type="inferred from homology"/>
<dbReference type="OrthoDB" id="10250004at2759"/>
<dbReference type="SMART" id="SM00864">
    <property type="entry name" value="Tubulin"/>
    <property type="match status" value="1"/>
</dbReference>
<reference evidence="7" key="1">
    <citation type="submission" date="2022-01" db="UniProtKB">
        <authorList>
            <consortium name="EnsemblMetazoa"/>
        </authorList>
    </citation>
    <scope>IDENTIFICATION</scope>
</reference>
<dbReference type="PRINTS" id="PR01161">
    <property type="entry name" value="TUBULIN"/>
</dbReference>
<accession>A0A8I6SH15</accession>
<dbReference type="InterPro" id="IPR000217">
    <property type="entry name" value="Tubulin"/>
</dbReference>
<keyword evidence="2 5" id="KW-0493">Microtubule</keyword>
<evidence type="ECO:0000259" key="6">
    <source>
        <dbReference type="SMART" id="SM00864"/>
    </source>
</evidence>
<dbReference type="InterPro" id="IPR008280">
    <property type="entry name" value="Tub_FtsZ_C"/>
</dbReference>
<evidence type="ECO:0000313" key="8">
    <source>
        <dbReference type="Proteomes" id="UP000494040"/>
    </source>
</evidence>
<keyword evidence="4 5" id="KW-0342">GTP-binding</keyword>
<dbReference type="Proteomes" id="UP000494040">
    <property type="component" value="Unassembled WGS sequence"/>
</dbReference>
<dbReference type="GeneID" id="112126097"/>
<name>A0A8I6SH15_CIMLE</name>
<keyword evidence="3 5" id="KW-0547">Nucleotide-binding</keyword>
<dbReference type="OMA" id="WNSYKCA"/>
<dbReference type="SUPFAM" id="SSF55307">
    <property type="entry name" value="Tubulin C-terminal domain-like"/>
    <property type="match status" value="1"/>
</dbReference>
<dbReference type="PRINTS" id="PR01519">
    <property type="entry name" value="EPSLNTUBULIN"/>
</dbReference>
<dbReference type="SUPFAM" id="SSF52490">
    <property type="entry name" value="Tubulin nucleotide-binding domain-like"/>
    <property type="match status" value="1"/>
</dbReference>
<dbReference type="PROSITE" id="PS00227">
    <property type="entry name" value="TUBULIN"/>
    <property type="match status" value="1"/>
</dbReference>
<dbReference type="InterPro" id="IPR003008">
    <property type="entry name" value="Tubulin_FtsZ_GTPase"/>
</dbReference>
<dbReference type="GO" id="GO:0007017">
    <property type="term" value="P:microtubule-based process"/>
    <property type="evidence" value="ECO:0007669"/>
    <property type="project" value="InterPro"/>
</dbReference>
<evidence type="ECO:0000256" key="4">
    <source>
        <dbReference type="ARBA" id="ARBA00023134"/>
    </source>
</evidence>
<dbReference type="RefSeq" id="XP_024082440.1">
    <property type="nucleotide sequence ID" value="XM_024226672.1"/>
</dbReference>
<dbReference type="InterPro" id="IPR017975">
    <property type="entry name" value="Tubulin_CS"/>
</dbReference>
<dbReference type="GO" id="GO:0005525">
    <property type="term" value="F:GTP binding"/>
    <property type="evidence" value="ECO:0007669"/>
    <property type="project" value="UniProtKB-UniRule"/>
</dbReference>
<dbReference type="InterPro" id="IPR036525">
    <property type="entry name" value="Tubulin/FtsZ_GTPase_sf"/>
</dbReference>
<evidence type="ECO:0000256" key="2">
    <source>
        <dbReference type="ARBA" id="ARBA00022701"/>
    </source>
</evidence>
<comment type="similarity">
    <text evidence="1 5">Belongs to the tubulin family.</text>
</comment>
<protein>
    <recommendedName>
        <fullName evidence="6">Tubulin/FtsZ GTPase domain-containing protein</fullName>
    </recommendedName>
</protein>
<evidence type="ECO:0000256" key="1">
    <source>
        <dbReference type="ARBA" id="ARBA00009636"/>
    </source>
</evidence>
<dbReference type="Gene3D" id="3.40.50.1440">
    <property type="entry name" value="Tubulin/FtsZ, GTPase domain"/>
    <property type="match status" value="1"/>
</dbReference>
<keyword evidence="8" id="KW-1185">Reference proteome</keyword>
<dbReference type="Pfam" id="PF00091">
    <property type="entry name" value="Tubulin"/>
    <property type="match status" value="1"/>
</dbReference>
<dbReference type="AlphaFoldDB" id="A0A8I6SH15"/>
<organism evidence="7 8">
    <name type="scientific">Cimex lectularius</name>
    <name type="common">Bed bug</name>
    <name type="synonym">Acanthia lectularia</name>
    <dbReference type="NCBI Taxonomy" id="79782"/>
    <lineage>
        <taxon>Eukaryota</taxon>
        <taxon>Metazoa</taxon>
        <taxon>Ecdysozoa</taxon>
        <taxon>Arthropoda</taxon>
        <taxon>Hexapoda</taxon>
        <taxon>Insecta</taxon>
        <taxon>Pterygota</taxon>
        <taxon>Neoptera</taxon>
        <taxon>Paraneoptera</taxon>
        <taxon>Hemiptera</taxon>
        <taxon>Heteroptera</taxon>
        <taxon>Panheteroptera</taxon>
        <taxon>Cimicomorpha</taxon>
        <taxon>Cimicidae</taxon>
        <taxon>Cimex</taxon>
    </lineage>
</organism>
<dbReference type="EnsemblMetazoa" id="XM_024226672.1">
    <property type="protein sequence ID" value="XP_024082440.1"/>
    <property type="gene ID" value="LOC112126097"/>
</dbReference>
<sequence length="437" mass="49759">MPNICLQFGQCGGQLGFEIFDCLSKDSVPTKIFSRKYIDNHVENDWFSRYENDRLEARSVIVDTEVKVISELESKIKGRLWNYPKENAVTTNTGGSGNNWARGHYENGPIVRDEVLEKIRIEAEKCDRLDSFFLLMSSAGGTGSGVGTYISRCLKNDYPKNNNITALVLPNTSGEVTVQNYNTMFTVGKLYESSDSIIVFSNDYLYKICSQLLQIKQVNYENMNNIIAGQLSCIFSAAVPSNCLSKFLPMMTAHPDYKLLHMKSTPYYPESSQIFETPLKWDAILRHMKMMLVKADDCLWDTKPTWQFNSSSKQRAYVYNKCIANLVACTGNEITGAGHCMESLFGSDELYVPWVPKRDRCFSLQNNRVIQGKEKFCSLLCNNGMYIGKLGEMIEKAWNSFIHQAYTHHFYKHGSNAEDFVYTFAKLESVIKSYTSI</sequence>
<feature type="domain" description="Tubulin/FtsZ GTPase" evidence="6">
    <location>
        <begin position="65"/>
        <end position="241"/>
    </location>
</feature>
<dbReference type="GO" id="GO:0005874">
    <property type="term" value="C:microtubule"/>
    <property type="evidence" value="ECO:0007669"/>
    <property type="project" value="UniProtKB-KW"/>
</dbReference>